<accession>A0ABP7ZUS3</accession>
<dbReference type="CDD" id="cd02440">
    <property type="entry name" value="AdoMet_MTases"/>
    <property type="match status" value="1"/>
</dbReference>
<dbReference type="Gene3D" id="3.40.50.150">
    <property type="entry name" value="Vaccinia Virus protein VP39"/>
    <property type="match status" value="1"/>
</dbReference>
<reference evidence="6" key="1">
    <citation type="journal article" date="2019" name="Int. J. Syst. Evol. Microbiol.">
        <title>The Global Catalogue of Microorganisms (GCM) 10K type strain sequencing project: providing services to taxonomists for standard genome sequencing and annotation.</title>
        <authorList>
            <consortium name="The Broad Institute Genomics Platform"/>
            <consortium name="The Broad Institute Genome Sequencing Center for Infectious Disease"/>
            <person name="Wu L."/>
            <person name="Ma J."/>
        </authorList>
    </citation>
    <scope>NUCLEOTIDE SEQUENCE [LARGE SCALE GENOMIC DNA]</scope>
    <source>
        <strain evidence="6">JCM 17591</strain>
    </source>
</reference>
<gene>
    <name evidence="5" type="ORF">GCM10022287_09560</name>
</gene>
<dbReference type="Proteomes" id="UP001501079">
    <property type="component" value="Unassembled WGS sequence"/>
</dbReference>
<dbReference type="Pfam" id="PF13649">
    <property type="entry name" value="Methyltransf_25"/>
    <property type="match status" value="1"/>
</dbReference>
<dbReference type="SUPFAM" id="SSF53335">
    <property type="entry name" value="S-adenosyl-L-methionine-dependent methyltransferases"/>
    <property type="match status" value="1"/>
</dbReference>
<feature type="domain" description="Methyltransferase" evidence="4">
    <location>
        <begin position="49"/>
        <end position="142"/>
    </location>
</feature>
<dbReference type="InterPro" id="IPR029063">
    <property type="entry name" value="SAM-dependent_MTases_sf"/>
</dbReference>
<evidence type="ECO:0000256" key="3">
    <source>
        <dbReference type="ARBA" id="ARBA00022691"/>
    </source>
</evidence>
<dbReference type="GO" id="GO:0032259">
    <property type="term" value="P:methylation"/>
    <property type="evidence" value="ECO:0007669"/>
    <property type="project" value="UniProtKB-KW"/>
</dbReference>
<organism evidence="5 6">
    <name type="scientific">Gryllotalpicola koreensis</name>
    <dbReference type="NCBI Taxonomy" id="993086"/>
    <lineage>
        <taxon>Bacteria</taxon>
        <taxon>Bacillati</taxon>
        <taxon>Actinomycetota</taxon>
        <taxon>Actinomycetes</taxon>
        <taxon>Micrococcales</taxon>
        <taxon>Microbacteriaceae</taxon>
        <taxon>Gryllotalpicola</taxon>
    </lineage>
</organism>
<keyword evidence="2" id="KW-0808">Transferase</keyword>
<evidence type="ECO:0000313" key="5">
    <source>
        <dbReference type="EMBL" id="GAA4170926.1"/>
    </source>
</evidence>
<evidence type="ECO:0000256" key="1">
    <source>
        <dbReference type="ARBA" id="ARBA00022603"/>
    </source>
</evidence>
<evidence type="ECO:0000259" key="4">
    <source>
        <dbReference type="Pfam" id="PF13649"/>
    </source>
</evidence>
<dbReference type="GO" id="GO:0008168">
    <property type="term" value="F:methyltransferase activity"/>
    <property type="evidence" value="ECO:0007669"/>
    <property type="project" value="UniProtKB-KW"/>
</dbReference>
<keyword evidence="6" id="KW-1185">Reference proteome</keyword>
<comment type="caution">
    <text evidence="5">The sequence shown here is derived from an EMBL/GenBank/DDBJ whole genome shotgun (WGS) entry which is preliminary data.</text>
</comment>
<evidence type="ECO:0000256" key="2">
    <source>
        <dbReference type="ARBA" id="ARBA00022679"/>
    </source>
</evidence>
<name>A0ABP7ZUS3_9MICO</name>
<sequence length="215" mass="23296">MHAHDGDRSGQTPADFWEHRYSSSERIWSGKVNQVLADVAASLLPGRALDLGCGEGADVIWLAQHGWTATGMDISRTAIDRAAATAQAEGLEPERARFIAGDLTEVPEGAYDLVTASFFHSPVELARADILRQAAERVAHGGHLLITAHADPPPASDISDGHDQRFLSPDEQVAQLDLDPELWSVLIAEKRARQATMPDGRQVVLEDVVVLARRA</sequence>
<keyword evidence="3" id="KW-0949">S-adenosyl-L-methionine</keyword>
<dbReference type="InterPro" id="IPR041698">
    <property type="entry name" value="Methyltransf_25"/>
</dbReference>
<keyword evidence="1 5" id="KW-0489">Methyltransferase</keyword>
<proteinExistence type="predicted"/>
<dbReference type="PANTHER" id="PTHR43464:SF19">
    <property type="entry name" value="UBIQUINONE BIOSYNTHESIS O-METHYLTRANSFERASE, MITOCHONDRIAL"/>
    <property type="match status" value="1"/>
</dbReference>
<dbReference type="RefSeq" id="WP_344752132.1">
    <property type="nucleotide sequence ID" value="NZ_BAABBW010000001.1"/>
</dbReference>
<dbReference type="EMBL" id="BAABBW010000001">
    <property type="protein sequence ID" value="GAA4170926.1"/>
    <property type="molecule type" value="Genomic_DNA"/>
</dbReference>
<evidence type="ECO:0000313" key="6">
    <source>
        <dbReference type="Proteomes" id="UP001501079"/>
    </source>
</evidence>
<dbReference type="PANTHER" id="PTHR43464">
    <property type="entry name" value="METHYLTRANSFERASE"/>
    <property type="match status" value="1"/>
</dbReference>
<protein>
    <submittedName>
        <fullName evidence="5">Class I SAM-dependent methyltransferase</fullName>
    </submittedName>
</protein>